<dbReference type="EMBL" id="JAWXXX010000001">
    <property type="protein sequence ID" value="MDX5894066.1"/>
    <property type="molecule type" value="Genomic_DNA"/>
</dbReference>
<dbReference type="HOGENOM" id="CLU_048251_0_1_11"/>
<dbReference type="SUPFAM" id="SSF82549">
    <property type="entry name" value="DAK1/DegV-like"/>
    <property type="match status" value="1"/>
</dbReference>
<evidence type="ECO:0000313" key="3">
    <source>
        <dbReference type="EMBL" id="AHY46659.1"/>
    </source>
</evidence>
<dbReference type="PANTHER" id="PTHR33434:SF2">
    <property type="entry name" value="FATTY ACID-BINDING PROTEIN TM_1468"/>
    <property type="match status" value="1"/>
</dbReference>
<protein>
    <submittedName>
        <fullName evidence="4">DegV family protein</fullName>
    </submittedName>
    <submittedName>
        <fullName evidence="3">DegV: EDD domain protein, DegV family</fullName>
    </submittedName>
</protein>
<dbReference type="Proteomes" id="UP000025229">
    <property type="component" value="Chromosome"/>
</dbReference>
<dbReference type="InterPro" id="IPR050270">
    <property type="entry name" value="DegV_domain_contain"/>
</dbReference>
<dbReference type="InterPro" id="IPR003797">
    <property type="entry name" value="DegV"/>
</dbReference>
<evidence type="ECO:0000313" key="5">
    <source>
        <dbReference type="Proteomes" id="UP000025229"/>
    </source>
</evidence>
<sequence>MTTAIVTDSTTTLTEEERSRPDLRVVPLTFHFGPDETYLDKVDLTNEEFYRRLRESDDFPTTSQPPVGAFVEAYESLAAYDSILALTISSKLSGTFESATSAAGMVDVPVEVVDMRSAEFGSTLILREALRVIDGGGDLREAKRAAEAAARRTEVFFAVGTLDYLAKSGRIGRAQKLFGSALDIRPILRLEDGEVHPYKRVRGRKRQMNALVEGLAPFVREGRRFHFGHIDAEEAANELARKLGVRDPQMAEIGGVVGCHVGPGAFGVACL</sequence>
<dbReference type="InterPro" id="IPR043168">
    <property type="entry name" value="DegV_C"/>
</dbReference>
<dbReference type="RefSeq" id="WP_051589491.1">
    <property type="nucleotide sequence ID" value="NZ_CP007514.1"/>
</dbReference>
<dbReference type="Pfam" id="PF02645">
    <property type="entry name" value="DegV"/>
    <property type="match status" value="1"/>
</dbReference>
<dbReference type="STRING" id="42256.RradSPS_1376"/>
<dbReference type="PROSITE" id="PS51482">
    <property type="entry name" value="DEGV"/>
    <property type="match status" value="1"/>
</dbReference>
<proteinExistence type="predicted"/>
<feature type="region of interest" description="Disordered" evidence="2">
    <location>
        <begin position="1"/>
        <end position="20"/>
    </location>
</feature>
<dbReference type="NCBIfam" id="TIGR00762">
    <property type="entry name" value="DegV"/>
    <property type="match status" value="1"/>
</dbReference>
<keyword evidence="5" id="KW-1185">Reference proteome</keyword>
<organism evidence="3 5">
    <name type="scientific">Rubrobacter radiotolerans</name>
    <name type="common">Arthrobacter radiotolerans</name>
    <dbReference type="NCBI Taxonomy" id="42256"/>
    <lineage>
        <taxon>Bacteria</taxon>
        <taxon>Bacillati</taxon>
        <taxon>Actinomycetota</taxon>
        <taxon>Rubrobacteria</taxon>
        <taxon>Rubrobacterales</taxon>
        <taxon>Rubrobacteraceae</taxon>
        <taxon>Rubrobacter</taxon>
    </lineage>
</organism>
<accession>A0A023X3N3</accession>
<dbReference type="eggNOG" id="COG1307">
    <property type="taxonomic scope" value="Bacteria"/>
</dbReference>
<dbReference type="Proteomes" id="UP001281130">
    <property type="component" value="Unassembled WGS sequence"/>
</dbReference>
<dbReference type="Gene3D" id="3.40.50.10170">
    <property type="match status" value="1"/>
</dbReference>
<dbReference type="PANTHER" id="PTHR33434">
    <property type="entry name" value="DEGV DOMAIN-CONTAINING PROTEIN DR_1986-RELATED"/>
    <property type="match status" value="1"/>
</dbReference>
<dbReference type="Gene3D" id="3.30.1180.10">
    <property type="match status" value="1"/>
</dbReference>
<gene>
    <name evidence="3" type="ORF">RradSPS_1376</name>
    <name evidence="4" type="ORF">SIL72_08495</name>
</gene>
<evidence type="ECO:0000256" key="1">
    <source>
        <dbReference type="ARBA" id="ARBA00023121"/>
    </source>
</evidence>
<reference evidence="4" key="2">
    <citation type="submission" date="2023-11" db="EMBL/GenBank/DDBJ databases">
        <title>MicrobeMod: A computational toolkit for identifying prokaryotic methylation and restriction-modification with nanopore sequencing.</title>
        <authorList>
            <person name="Crits-Christoph A."/>
            <person name="Kang S.C."/>
            <person name="Lee H."/>
            <person name="Ostrov N."/>
        </authorList>
    </citation>
    <scope>NUCLEOTIDE SEQUENCE</scope>
    <source>
        <strain evidence="4">ATCC 51242</strain>
    </source>
</reference>
<name>A0A023X3N3_RUBRA</name>
<dbReference type="GO" id="GO:0008289">
    <property type="term" value="F:lipid binding"/>
    <property type="evidence" value="ECO:0007669"/>
    <property type="project" value="UniProtKB-KW"/>
</dbReference>
<dbReference type="AlphaFoldDB" id="A0A023X3N3"/>
<evidence type="ECO:0000256" key="2">
    <source>
        <dbReference type="SAM" id="MobiDB-lite"/>
    </source>
</evidence>
<keyword evidence="1" id="KW-0446">Lipid-binding</keyword>
<reference evidence="3 5" key="1">
    <citation type="submission" date="2014-03" db="EMBL/GenBank/DDBJ databases">
        <title>Complete genome sequence of the Radio-Resistant Rubrobacter radiotolerans RSPS-4.</title>
        <authorList>
            <person name="Egas C.C."/>
            <person name="Barroso C.C."/>
            <person name="Froufe H.J.C."/>
            <person name="Pacheco J.J."/>
            <person name="Albuquerque L.L."/>
            <person name="da Costa M.M.S."/>
        </authorList>
    </citation>
    <scope>NUCLEOTIDE SEQUENCE [LARGE SCALE GENOMIC DNA]</scope>
    <source>
        <strain evidence="3 5">RSPS-4</strain>
    </source>
</reference>
<evidence type="ECO:0000313" key="4">
    <source>
        <dbReference type="EMBL" id="MDX5894066.1"/>
    </source>
</evidence>
<dbReference type="OrthoDB" id="9760324at2"/>
<dbReference type="EMBL" id="CP007514">
    <property type="protein sequence ID" value="AHY46659.1"/>
    <property type="molecule type" value="Genomic_DNA"/>
</dbReference>
<dbReference type="KEGG" id="rrd:RradSPS_1376"/>